<dbReference type="GO" id="GO:0016887">
    <property type="term" value="F:ATP hydrolysis activity"/>
    <property type="evidence" value="ECO:0007669"/>
    <property type="project" value="TreeGrafter"/>
</dbReference>
<dbReference type="PANTHER" id="PTHR43384:SF6">
    <property type="entry name" value="SEPTUM SITE-DETERMINING PROTEIN MIND HOMOLOG, CHLOROPLASTIC"/>
    <property type="match status" value="1"/>
</dbReference>
<dbReference type="OrthoDB" id="9783172at2"/>
<gene>
    <name evidence="5" type="ORF">DXH78_07715</name>
</gene>
<dbReference type="InterPro" id="IPR050625">
    <property type="entry name" value="ParA/MinD_ATPase"/>
</dbReference>
<keyword evidence="1" id="KW-0547">Nucleotide-binding</keyword>
<dbReference type="EMBL" id="QRGO01000001">
    <property type="protein sequence ID" value="RDV04465.1"/>
    <property type="molecule type" value="Genomic_DNA"/>
</dbReference>
<keyword evidence="6" id="KW-1185">Reference proteome</keyword>
<evidence type="ECO:0000313" key="5">
    <source>
        <dbReference type="EMBL" id="RDV04465.1"/>
    </source>
</evidence>
<dbReference type="GO" id="GO:0005524">
    <property type="term" value="F:ATP binding"/>
    <property type="evidence" value="ECO:0007669"/>
    <property type="project" value="UniProtKB-KW"/>
</dbReference>
<keyword evidence="2" id="KW-0067">ATP-binding</keyword>
<organism evidence="5 6">
    <name type="scientific">Undibacter mobilis</name>
    <dbReference type="NCBI Taxonomy" id="2292256"/>
    <lineage>
        <taxon>Bacteria</taxon>
        <taxon>Pseudomonadati</taxon>
        <taxon>Pseudomonadota</taxon>
        <taxon>Alphaproteobacteria</taxon>
        <taxon>Hyphomicrobiales</taxon>
        <taxon>Nitrobacteraceae</taxon>
        <taxon>Undibacter</taxon>
    </lineage>
</organism>
<dbReference type="Gene3D" id="3.40.50.2300">
    <property type="match status" value="1"/>
</dbReference>
<dbReference type="AlphaFoldDB" id="A0A371BA16"/>
<comment type="caution">
    <text evidence="5">The sequence shown here is derived from an EMBL/GenBank/DDBJ whole genome shotgun (WGS) entry which is preliminary data.</text>
</comment>
<dbReference type="InterPro" id="IPR027417">
    <property type="entry name" value="P-loop_NTPase"/>
</dbReference>
<reference evidence="6" key="1">
    <citation type="submission" date="2018-08" db="EMBL/GenBank/DDBJ databases">
        <authorList>
            <person name="Kim S.-J."/>
            <person name="Jung G.-Y."/>
        </authorList>
    </citation>
    <scope>NUCLEOTIDE SEQUENCE [LARGE SCALE GENOMIC DNA]</scope>
    <source>
        <strain evidence="6">GY_H</strain>
    </source>
</reference>
<dbReference type="RefSeq" id="WP_115516489.1">
    <property type="nucleotide sequence ID" value="NZ_QRGO01000001.1"/>
</dbReference>
<dbReference type="PANTHER" id="PTHR43384">
    <property type="entry name" value="SEPTUM SITE-DETERMINING PROTEIN MIND HOMOLOG, CHLOROPLASTIC-RELATED"/>
    <property type="match status" value="1"/>
</dbReference>
<dbReference type="Proteomes" id="UP000263993">
    <property type="component" value="Unassembled WGS sequence"/>
</dbReference>
<dbReference type="GO" id="GO:0005829">
    <property type="term" value="C:cytosol"/>
    <property type="evidence" value="ECO:0007669"/>
    <property type="project" value="TreeGrafter"/>
</dbReference>
<evidence type="ECO:0000256" key="1">
    <source>
        <dbReference type="ARBA" id="ARBA00022741"/>
    </source>
</evidence>
<dbReference type="GO" id="GO:0051782">
    <property type="term" value="P:negative regulation of cell division"/>
    <property type="evidence" value="ECO:0007669"/>
    <property type="project" value="TreeGrafter"/>
</dbReference>
<dbReference type="GO" id="GO:0009898">
    <property type="term" value="C:cytoplasmic side of plasma membrane"/>
    <property type="evidence" value="ECO:0007669"/>
    <property type="project" value="TreeGrafter"/>
</dbReference>
<evidence type="ECO:0000256" key="2">
    <source>
        <dbReference type="ARBA" id="ARBA00022840"/>
    </source>
</evidence>
<evidence type="ECO:0000313" key="6">
    <source>
        <dbReference type="Proteomes" id="UP000263993"/>
    </source>
</evidence>
<dbReference type="InterPro" id="IPR025669">
    <property type="entry name" value="AAA_dom"/>
</dbReference>
<sequence>MIKNAHLLGQPQDGSQTAAPTALPSDEHIAPAPRVSVQAFCDTVETAAAVQSAGEDRRLAKAHVKIQMGGAAAAVEAYRMSPTPNVIIIEADGRGDAIIGRLDQLAEVCDAGTRVIVIGRINDVTLYRELTRRGVSDYLIAPVSTLDVVRSVCGLFHSPEAKPVGRIIAVVGAKGGVGASTVAHNIAWAIARDLNLDSVVTDLDLAFGTAGLDYNQDPPQGIADAVFSPDRIDTAFVDRLLSKCTDHLSLLAAPATLDRVYDFGAEAFDAILDSMRASIPCVVLDVPHIWSGWTRRLLISADEILIVAGPDLANLRNAKNMVDLLRAARPNDHPPHYCLNQIGVPKRPEIAPADFAKALEDQPLTVIPFEPQLFGTAANNGQMIAEVAANHKTADLFRQMAQVLTGRAEAKRGRQSLLGKLLKRAG</sequence>
<evidence type="ECO:0000256" key="3">
    <source>
        <dbReference type="SAM" id="MobiDB-lite"/>
    </source>
</evidence>
<evidence type="ECO:0000259" key="4">
    <source>
        <dbReference type="Pfam" id="PF13614"/>
    </source>
</evidence>
<dbReference type="Gene3D" id="3.40.50.300">
    <property type="entry name" value="P-loop containing nucleotide triphosphate hydrolases"/>
    <property type="match status" value="1"/>
</dbReference>
<name>A0A371BA16_9BRAD</name>
<proteinExistence type="predicted"/>
<dbReference type="Pfam" id="PF13614">
    <property type="entry name" value="AAA_31"/>
    <property type="match status" value="1"/>
</dbReference>
<feature type="domain" description="AAA" evidence="4">
    <location>
        <begin position="166"/>
        <end position="317"/>
    </location>
</feature>
<protein>
    <submittedName>
        <fullName evidence="5">CtpF protein</fullName>
    </submittedName>
</protein>
<feature type="region of interest" description="Disordered" evidence="3">
    <location>
        <begin position="1"/>
        <end position="27"/>
    </location>
</feature>
<dbReference type="SUPFAM" id="SSF52540">
    <property type="entry name" value="P-loop containing nucleoside triphosphate hydrolases"/>
    <property type="match status" value="1"/>
</dbReference>
<accession>A0A371BA16</accession>